<dbReference type="EMBL" id="QFQS01000001">
    <property type="protein sequence ID" value="PZR00350.1"/>
    <property type="molecule type" value="Genomic_DNA"/>
</dbReference>
<dbReference type="Proteomes" id="UP000248975">
    <property type="component" value="Unassembled WGS sequence"/>
</dbReference>
<organism evidence="1 2">
    <name type="scientific">Cereibacter sphaeroides</name>
    <name type="common">Rhodobacter sphaeroides</name>
    <dbReference type="NCBI Taxonomy" id="1063"/>
    <lineage>
        <taxon>Bacteria</taxon>
        <taxon>Pseudomonadati</taxon>
        <taxon>Pseudomonadota</taxon>
        <taxon>Alphaproteobacteria</taxon>
        <taxon>Rhodobacterales</taxon>
        <taxon>Paracoccaceae</taxon>
        <taxon>Cereibacter</taxon>
    </lineage>
</organism>
<reference evidence="1 2" key="1">
    <citation type="submission" date="2017-08" db="EMBL/GenBank/DDBJ databases">
        <title>Infants hospitalized years apart are colonized by the same room-sourced microbial strains.</title>
        <authorList>
            <person name="Brooks B."/>
            <person name="Olm M.R."/>
            <person name="Firek B.A."/>
            <person name="Baker R."/>
            <person name="Thomas B.C."/>
            <person name="Morowitz M.J."/>
            <person name="Banfield J.F."/>
        </authorList>
    </citation>
    <scope>NUCLEOTIDE SEQUENCE [LARGE SCALE GENOMIC DNA]</scope>
    <source>
        <strain evidence="1">S2_003_000_R2_11</strain>
    </source>
</reference>
<protein>
    <submittedName>
        <fullName evidence="1">Uncharacterized protein</fullName>
    </submittedName>
</protein>
<sequence>MAEVMMTVNHQRPVGAFMTALTRWKDDDRPETVEDFMKLLAGYLNRNFLKAQNPVDVSAKAPDLVKQDAKEPGEAVAAFVPYDDDDKSDKAMGRWTVHPYMEIANVRKNAALELHQHSASRVFVRLPETKLLKDAERDAHVLSVAGDKDKFTGPTYYYNYFGQTADMTTMEYLWSRIADYTTSSCR</sequence>
<evidence type="ECO:0000313" key="1">
    <source>
        <dbReference type="EMBL" id="PZR00350.1"/>
    </source>
</evidence>
<proteinExistence type="predicted"/>
<gene>
    <name evidence="1" type="ORF">DI533_07175</name>
</gene>
<evidence type="ECO:0000313" key="2">
    <source>
        <dbReference type="Proteomes" id="UP000248975"/>
    </source>
</evidence>
<accession>A0A2W5SDV3</accession>
<comment type="caution">
    <text evidence="1">The sequence shown here is derived from an EMBL/GenBank/DDBJ whole genome shotgun (WGS) entry which is preliminary data.</text>
</comment>
<name>A0A2W5SDV3_CERSP</name>
<dbReference type="AlphaFoldDB" id="A0A2W5SDV3"/>